<gene>
    <name evidence="3" type="ORF">SAMN05660226_02347</name>
</gene>
<reference evidence="3 4" key="1">
    <citation type="submission" date="2017-02" db="EMBL/GenBank/DDBJ databases">
        <authorList>
            <person name="Peterson S.W."/>
        </authorList>
    </citation>
    <scope>NUCLEOTIDE SEQUENCE [LARGE SCALE GENOMIC DNA]</scope>
    <source>
        <strain evidence="3 4">DSM 22899</strain>
    </source>
</reference>
<dbReference type="AlphaFoldDB" id="A0A1T5CUS0"/>
<dbReference type="RefSeq" id="WP_079717041.1">
    <property type="nucleotide sequence ID" value="NZ_FUYS01000005.1"/>
</dbReference>
<dbReference type="InterPro" id="IPR041682">
    <property type="entry name" value="AAA_14"/>
</dbReference>
<dbReference type="Gene3D" id="3.40.50.300">
    <property type="entry name" value="P-loop containing nucleotide triphosphate hydrolases"/>
    <property type="match status" value="1"/>
</dbReference>
<evidence type="ECO:0000313" key="3">
    <source>
        <dbReference type="EMBL" id="SKB62940.1"/>
    </source>
</evidence>
<dbReference type="Proteomes" id="UP000190541">
    <property type="component" value="Unassembled WGS sequence"/>
</dbReference>
<feature type="domain" description="AAA" evidence="1">
    <location>
        <begin position="24"/>
        <end position="154"/>
    </location>
</feature>
<keyword evidence="4" id="KW-1185">Reference proteome</keyword>
<dbReference type="SUPFAM" id="SSF52980">
    <property type="entry name" value="Restriction endonuclease-like"/>
    <property type="match status" value="1"/>
</dbReference>
<accession>A0A1T5CUS0</accession>
<proteinExistence type="predicted"/>
<dbReference type="SUPFAM" id="SSF52540">
    <property type="entry name" value="P-loop containing nucleoside triphosphate hydrolases"/>
    <property type="match status" value="1"/>
</dbReference>
<feature type="domain" description="DUF4143" evidence="2">
    <location>
        <begin position="201"/>
        <end position="347"/>
    </location>
</feature>
<dbReference type="InterPro" id="IPR027417">
    <property type="entry name" value="P-loop_NTPase"/>
</dbReference>
<evidence type="ECO:0000259" key="1">
    <source>
        <dbReference type="Pfam" id="PF13173"/>
    </source>
</evidence>
<dbReference type="OrthoDB" id="9801840at2"/>
<sequence length="402" mass="46436">MNVPANIISRDHYLQQILPFARKNLIKVLSGQRRVGKSYLLFQLMQHIQQEEPSASIIYINKEDLRFDAIRNANDLNEFVTARLREGQRNYIFIDEIQDIEDFEKALRSLLLNPANDLYITGSNATMLSGELATYLSGRYIEFTIYSLSYVEFLHFHGLPDDDVNFELYLRYGGLPYLVNLPLAEHAFEYIKGVYSTIVYRDVVSRFNVRNTQFLEKLIQFLADQTGSLFSAKRISDFLKSQRVNLAPNQIQQYVSYLVSAFVIHEVGRYDLIGKRIFEIGHKYYFENTGIRNVISGYTAADRGKLLENVVYNHLAFCGYSVKVGVLQALEIDFIGERRGEKVYVQVALNLHEPDTITREFGNLLKIEDNYPKYVVSTESFSGNTYQGIIHLTVREFLTGFH</sequence>
<dbReference type="EMBL" id="FUYS01000005">
    <property type="protein sequence ID" value="SKB62940.1"/>
    <property type="molecule type" value="Genomic_DNA"/>
</dbReference>
<organism evidence="3 4">
    <name type="scientific">Parapedobacter luteus</name>
    <dbReference type="NCBI Taxonomy" id="623280"/>
    <lineage>
        <taxon>Bacteria</taxon>
        <taxon>Pseudomonadati</taxon>
        <taxon>Bacteroidota</taxon>
        <taxon>Sphingobacteriia</taxon>
        <taxon>Sphingobacteriales</taxon>
        <taxon>Sphingobacteriaceae</taxon>
        <taxon>Parapedobacter</taxon>
    </lineage>
</organism>
<dbReference type="Pfam" id="PF13173">
    <property type="entry name" value="AAA_14"/>
    <property type="match status" value="1"/>
</dbReference>
<evidence type="ECO:0000313" key="4">
    <source>
        <dbReference type="Proteomes" id="UP000190541"/>
    </source>
</evidence>
<evidence type="ECO:0000259" key="2">
    <source>
        <dbReference type="Pfam" id="PF13635"/>
    </source>
</evidence>
<name>A0A1T5CUS0_9SPHI</name>
<dbReference type="InterPro" id="IPR011335">
    <property type="entry name" value="Restrct_endonuc-II-like"/>
</dbReference>
<dbReference type="STRING" id="623280.SAMN05660226_02347"/>
<dbReference type="PANTHER" id="PTHR33295">
    <property type="entry name" value="ATPASE"/>
    <property type="match status" value="1"/>
</dbReference>
<dbReference type="PANTHER" id="PTHR33295:SF20">
    <property type="entry name" value="ATPASE"/>
    <property type="match status" value="1"/>
</dbReference>
<dbReference type="InterPro" id="IPR025420">
    <property type="entry name" value="DUF4143"/>
</dbReference>
<protein>
    <submittedName>
        <fullName evidence="3">Uncharacterized protein</fullName>
    </submittedName>
</protein>
<dbReference type="Pfam" id="PF13635">
    <property type="entry name" value="DUF4143"/>
    <property type="match status" value="1"/>
</dbReference>